<evidence type="ECO:0000313" key="10">
    <source>
        <dbReference type="RefSeq" id="XP_052759301.1"/>
    </source>
</evidence>
<evidence type="ECO:0000256" key="8">
    <source>
        <dbReference type="SAM" id="MobiDB-lite"/>
    </source>
</evidence>
<accession>A0ABM3N6U6</accession>
<evidence type="ECO:0000256" key="4">
    <source>
        <dbReference type="ARBA" id="ARBA00023054"/>
    </source>
</evidence>
<keyword evidence="5" id="KW-0969">Cilium</keyword>
<dbReference type="PANTHER" id="PTHR21547">
    <property type="entry name" value="CLUSTERIN ASSOCIATED PROTEIN 1"/>
    <property type="match status" value="1"/>
</dbReference>
<feature type="compositionally biased region" description="Basic and acidic residues" evidence="8">
    <location>
        <begin position="359"/>
        <end position="378"/>
    </location>
</feature>
<dbReference type="PANTHER" id="PTHR21547:SF0">
    <property type="entry name" value="CLUSTERIN-ASSOCIATED PROTEIN 1"/>
    <property type="match status" value="1"/>
</dbReference>
<proteinExistence type="inferred from homology"/>
<sequence length="459" mass="50734">MSYRDLRNFSEAMRALGFPRPISLESFRTPNWELVEECLRWLAARVEPDATLDGGRDTMEQRVALVTHAAALFHSRANLKLNGKKIYGADGWAVREMLKVASLLRAALESPSPEDSQVDSNVVTYDVSSRLAEIKQARALATDITAKGAFLYDLLAKEAENKEQREQALSRPLDMAAMEACLRRALDTVTAKVANGREQIDNVAASESALDAKLERRRAELQRAEKRLHTVQKIKPAYQGELTALETEIEQLWDQYVLRYRCVEALKHQLSVLESAQAEEAEEQQAAIMHLIHKYEAEDVLGKLSDSDEMESSDDGKDLSEVKQPRPATRPKTRLRIKTAGGGAESRRAFGNMAASTRDSLDEIRDEDASHSDSDFSDRQFYGSEVGSRWSRSRPRPATRTLAAADDDDFADLIDGAGMGDGEGEGESLGSSSESELRLASGRPSAAPGRVSALSDNEF</sequence>
<evidence type="ECO:0000256" key="1">
    <source>
        <dbReference type="ARBA" id="ARBA00004138"/>
    </source>
</evidence>
<feature type="coiled-coil region" evidence="7">
    <location>
        <begin position="263"/>
        <end position="298"/>
    </location>
</feature>
<evidence type="ECO:0000256" key="6">
    <source>
        <dbReference type="ARBA" id="ARBA00023273"/>
    </source>
</evidence>
<keyword evidence="9" id="KW-1185">Reference proteome</keyword>
<evidence type="ECO:0000313" key="9">
    <source>
        <dbReference type="Proteomes" id="UP001652740"/>
    </source>
</evidence>
<keyword evidence="4 7" id="KW-0175">Coiled coil</keyword>
<keyword evidence="6" id="KW-0966">Cell projection</keyword>
<comment type="similarity">
    <text evidence="2">Belongs to the CLUAP1 family.</text>
</comment>
<keyword evidence="3" id="KW-0970">Cilium biogenesis/degradation</keyword>
<feature type="region of interest" description="Disordered" evidence="8">
    <location>
        <begin position="306"/>
        <end position="459"/>
    </location>
</feature>
<reference evidence="10" key="1">
    <citation type="submission" date="2025-08" db="UniProtKB">
        <authorList>
            <consortium name="RefSeq"/>
        </authorList>
    </citation>
    <scope>IDENTIFICATION</scope>
    <source>
        <tissue evidence="10">Whole larvae</tissue>
    </source>
</reference>
<feature type="compositionally biased region" description="Basic and acidic residues" evidence="8">
    <location>
        <begin position="314"/>
        <end position="324"/>
    </location>
</feature>
<dbReference type="Pfam" id="PF10234">
    <property type="entry name" value="Cluap1"/>
    <property type="match status" value="1"/>
</dbReference>
<dbReference type="RefSeq" id="XP_052759301.1">
    <property type="nucleotide sequence ID" value="XM_052903341.1"/>
</dbReference>
<gene>
    <name evidence="10" type="primary">LOC116413488</name>
</gene>
<organism evidence="9 10">
    <name type="scientific">Galleria mellonella</name>
    <name type="common">Greater wax moth</name>
    <dbReference type="NCBI Taxonomy" id="7137"/>
    <lineage>
        <taxon>Eukaryota</taxon>
        <taxon>Metazoa</taxon>
        <taxon>Ecdysozoa</taxon>
        <taxon>Arthropoda</taxon>
        <taxon>Hexapoda</taxon>
        <taxon>Insecta</taxon>
        <taxon>Pterygota</taxon>
        <taxon>Neoptera</taxon>
        <taxon>Endopterygota</taxon>
        <taxon>Lepidoptera</taxon>
        <taxon>Glossata</taxon>
        <taxon>Ditrysia</taxon>
        <taxon>Pyraloidea</taxon>
        <taxon>Pyralidae</taxon>
        <taxon>Galleriinae</taxon>
        <taxon>Galleria</taxon>
    </lineage>
</organism>
<evidence type="ECO:0000256" key="2">
    <source>
        <dbReference type="ARBA" id="ARBA00008340"/>
    </source>
</evidence>
<dbReference type="GeneID" id="116413488"/>
<evidence type="ECO:0000256" key="3">
    <source>
        <dbReference type="ARBA" id="ARBA00022794"/>
    </source>
</evidence>
<comment type="subcellular location">
    <subcellularLocation>
        <location evidence="1">Cell projection</location>
        <location evidence="1">Cilium</location>
    </subcellularLocation>
</comment>
<dbReference type="Proteomes" id="UP001652740">
    <property type="component" value="Unplaced"/>
</dbReference>
<feature type="coiled-coil region" evidence="7">
    <location>
        <begin position="207"/>
        <end position="234"/>
    </location>
</feature>
<protein>
    <submittedName>
        <fullName evidence="10">Clusterin-associated protein 1</fullName>
    </submittedName>
</protein>
<feature type="compositionally biased region" description="Low complexity" evidence="8">
    <location>
        <begin position="428"/>
        <end position="443"/>
    </location>
</feature>
<dbReference type="InterPro" id="IPR019366">
    <property type="entry name" value="Clusterin-associated_protein-1"/>
</dbReference>
<evidence type="ECO:0000256" key="5">
    <source>
        <dbReference type="ARBA" id="ARBA00023069"/>
    </source>
</evidence>
<name>A0ABM3N6U6_GALME</name>
<evidence type="ECO:0000256" key="7">
    <source>
        <dbReference type="SAM" id="Coils"/>
    </source>
</evidence>